<dbReference type="InterPro" id="IPR013402">
    <property type="entry name" value="CHP02569"/>
</dbReference>
<dbReference type="Proteomes" id="UP000664332">
    <property type="component" value="Unassembled WGS sequence"/>
</dbReference>
<sequence length="303" mass="31814">MNATPPPSSIRRAFKTPPGQPVRLGHAWDYGWRIGSVVLQKVTDPQAAGISAQLRENLHPDSLRVAAGIRAADGRLTVTGWRASSFVDGQPDNRPDETAAAALRLDDALAGLAVPAGLATAAQRSPAGVFAAADEAAFNDAPTLAAAPAAPAGAAALRMRGVRRRGTASRRRADEHEMAARLFAEVKKQLPPSTAEVQITHADMLATTIFDGLLPPAVTDIVPVIRPHGYTCALVIVDALVRGITDAGIIDRFSHVPGIDHLIGRALAYRLAVHALVPEPAKTTGEGLQRAYSAVISRMSATL</sequence>
<comment type="caution">
    <text evidence="1">The sequence shown here is derived from an EMBL/GenBank/DDBJ whole genome shotgun (WGS) entry which is preliminary data.</text>
</comment>
<accession>A0A939E290</accession>
<keyword evidence="2" id="KW-1185">Reference proteome</keyword>
<dbReference type="RefSeq" id="WP_207278939.1">
    <property type="nucleotide sequence ID" value="NZ_JAFLEQ010000014.1"/>
</dbReference>
<proteinExistence type="predicted"/>
<evidence type="ECO:0000313" key="1">
    <source>
        <dbReference type="EMBL" id="MBN9644448.1"/>
    </source>
</evidence>
<evidence type="ECO:0000313" key="2">
    <source>
        <dbReference type="Proteomes" id="UP000664332"/>
    </source>
</evidence>
<organism evidence="1 2">
    <name type="scientific">Corynebacterium mendelii</name>
    <dbReference type="NCBI Taxonomy" id="2765362"/>
    <lineage>
        <taxon>Bacteria</taxon>
        <taxon>Bacillati</taxon>
        <taxon>Actinomycetota</taxon>
        <taxon>Actinomycetes</taxon>
        <taxon>Mycobacteriales</taxon>
        <taxon>Corynebacteriaceae</taxon>
        <taxon>Corynebacterium</taxon>
    </lineage>
</organism>
<protein>
    <submittedName>
        <fullName evidence="1">TIGR02569 family protein</fullName>
    </submittedName>
</protein>
<reference evidence="1" key="1">
    <citation type="submission" date="2021-03" db="EMBL/GenBank/DDBJ databases">
        <authorList>
            <person name="Sun Q."/>
        </authorList>
    </citation>
    <scope>NUCLEOTIDE SEQUENCE</scope>
    <source>
        <strain evidence="1">CCM 8862</strain>
    </source>
</reference>
<name>A0A939E290_9CORY</name>
<dbReference type="AlphaFoldDB" id="A0A939E290"/>
<gene>
    <name evidence="1" type="ORF">JZY06_07465</name>
</gene>
<dbReference type="EMBL" id="JAFLEQ010000014">
    <property type="protein sequence ID" value="MBN9644448.1"/>
    <property type="molecule type" value="Genomic_DNA"/>
</dbReference>
<dbReference type="NCBIfam" id="TIGR02569">
    <property type="entry name" value="TIGR02569_actnb"/>
    <property type="match status" value="1"/>
</dbReference>